<evidence type="ECO:0000313" key="3">
    <source>
        <dbReference type="Proteomes" id="UP000006048"/>
    </source>
</evidence>
<keyword evidence="3" id="KW-1185">Reference proteome</keyword>
<dbReference type="Proteomes" id="UP000006048">
    <property type="component" value="Chromosome"/>
</dbReference>
<name>I4B175_TURPD</name>
<dbReference type="AlphaFoldDB" id="I4B175"/>
<gene>
    <name evidence="2" type="ordered locus">Turpa_0376</name>
</gene>
<dbReference type="STRING" id="869212.Turpa_0376"/>
<reference evidence="2 3" key="1">
    <citation type="submission" date="2012-06" db="EMBL/GenBank/DDBJ databases">
        <title>The complete chromosome of genome of Turneriella parva DSM 21527.</title>
        <authorList>
            <consortium name="US DOE Joint Genome Institute (JGI-PGF)"/>
            <person name="Lucas S."/>
            <person name="Han J."/>
            <person name="Lapidus A."/>
            <person name="Bruce D."/>
            <person name="Goodwin L."/>
            <person name="Pitluck S."/>
            <person name="Peters L."/>
            <person name="Kyrpides N."/>
            <person name="Mavromatis K."/>
            <person name="Ivanova N."/>
            <person name="Mikhailova N."/>
            <person name="Chertkov O."/>
            <person name="Detter J.C."/>
            <person name="Tapia R."/>
            <person name="Han C."/>
            <person name="Land M."/>
            <person name="Hauser L."/>
            <person name="Markowitz V."/>
            <person name="Cheng J.-F."/>
            <person name="Hugenholtz P."/>
            <person name="Woyke T."/>
            <person name="Wu D."/>
            <person name="Gronow S."/>
            <person name="Wellnitz S."/>
            <person name="Brambilla E."/>
            <person name="Klenk H.-P."/>
            <person name="Eisen J.A."/>
        </authorList>
    </citation>
    <scope>NUCLEOTIDE SEQUENCE [LARGE SCALE GENOMIC DNA]</scope>
    <source>
        <strain evidence="3">ATCC BAA-1111 / DSM 21527 / NCTC 11395 / H</strain>
    </source>
</reference>
<dbReference type="RefSeq" id="WP_014801552.1">
    <property type="nucleotide sequence ID" value="NC_018020.1"/>
</dbReference>
<feature type="compositionally biased region" description="Basic residues" evidence="1">
    <location>
        <begin position="1"/>
        <end position="13"/>
    </location>
</feature>
<accession>I4B175</accession>
<dbReference type="OrthoDB" id="332009at2"/>
<evidence type="ECO:0000256" key="1">
    <source>
        <dbReference type="SAM" id="MobiDB-lite"/>
    </source>
</evidence>
<dbReference type="EMBL" id="CP002959">
    <property type="protein sequence ID" value="AFM11032.1"/>
    <property type="molecule type" value="Genomic_DNA"/>
</dbReference>
<dbReference type="KEGG" id="tpx:Turpa_0376"/>
<organism evidence="2 3">
    <name type="scientific">Turneriella parva (strain ATCC BAA-1111 / DSM 21527 / NCTC 11395 / H)</name>
    <name type="common">Leptospira parva</name>
    <dbReference type="NCBI Taxonomy" id="869212"/>
    <lineage>
        <taxon>Bacteria</taxon>
        <taxon>Pseudomonadati</taxon>
        <taxon>Spirochaetota</taxon>
        <taxon>Spirochaetia</taxon>
        <taxon>Leptospirales</taxon>
        <taxon>Leptospiraceae</taxon>
        <taxon>Turneriella</taxon>
    </lineage>
</organism>
<dbReference type="HOGENOM" id="CLU_2921453_0_0_12"/>
<proteinExistence type="predicted"/>
<feature type="region of interest" description="Disordered" evidence="1">
    <location>
        <begin position="1"/>
        <end position="24"/>
    </location>
</feature>
<sequence>MARRLANKGRRNLPKTTELGKRSYTSTEARITQYKERIRDRDYLEFAIDHIAIELTHFLTK</sequence>
<protein>
    <submittedName>
        <fullName evidence="2">Uncharacterized protein</fullName>
    </submittedName>
</protein>
<evidence type="ECO:0000313" key="2">
    <source>
        <dbReference type="EMBL" id="AFM11032.1"/>
    </source>
</evidence>